<dbReference type="AlphaFoldDB" id="A0A414RZ93"/>
<dbReference type="EMBL" id="QRHW01000027">
    <property type="protein sequence ID" value="RHG05234.1"/>
    <property type="molecule type" value="Genomic_DNA"/>
</dbReference>
<reference evidence="2 3" key="1">
    <citation type="submission" date="2018-08" db="EMBL/GenBank/DDBJ databases">
        <title>A genome reference for cultivated species of the human gut microbiota.</title>
        <authorList>
            <person name="Zou Y."/>
            <person name="Xue W."/>
            <person name="Luo G."/>
        </authorList>
    </citation>
    <scope>NUCLEOTIDE SEQUENCE [LARGE SCALE GENOMIC DNA]</scope>
    <source>
        <strain evidence="2 3">AM23-13</strain>
    </source>
</reference>
<dbReference type="PANTHER" id="PTHR43649">
    <property type="entry name" value="ARABINOSE-BINDING PROTEIN-RELATED"/>
    <property type="match status" value="1"/>
</dbReference>
<dbReference type="InterPro" id="IPR050490">
    <property type="entry name" value="Bact_solute-bd_prot1"/>
</dbReference>
<organism evidence="2 3">
    <name type="scientific">Dorea longicatena</name>
    <dbReference type="NCBI Taxonomy" id="88431"/>
    <lineage>
        <taxon>Bacteria</taxon>
        <taxon>Bacillati</taxon>
        <taxon>Bacillota</taxon>
        <taxon>Clostridia</taxon>
        <taxon>Lachnospirales</taxon>
        <taxon>Lachnospiraceae</taxon>
        <taxon>Dorea</taxon>
    </lineage>
</organism>
<evidence type="ECO:0000313" key="3">
    <source>
        <dbReference type="Proteomes" id="UP000284112"/>
    </source>
</evidence>
<feature type="chain" id="PRO_5038424223" evidence="1">
    <location>
        <begin position="22"/>
        <end position="435"/>
    </location>
</feature>
<protein>
    <submittedName>
        <fullName evidence="2">Extracellular solute-binding protein</fullName>
    </submittedName>
</protein>
<sequence>MKKKIVSALLCVAMAASLVVGCGSKSGSDSGSSKGGDKLVYWAMWSEDEPQAKVIKEAISKYEKDTGVKVDVQFKGRTGQREGLEPALSAKQQIDLFDEDVNRVNGSWGKYLLDLEDMAKDYESEHGNETLFKIARNAYGQTHDGDDALHSIPYQPSIFGFFYNKTLFTKAGIESVPTTWEELDAACAKLKEAGITPITADDAYLTSFIGYHFARYIGQDGVKSLVTGEEYNGESVTWDDEKVKAAAESFADFAKKGYFSKNIATNKYPAGQNQEFAPGDAAIVICGSWLPNEAKDSVADDLEWGYFNYPSVPDGKDDNTANNIANQVLAINKDSKMADKAFQLIEYITTGEYDKKMTEDALCIPTDKANSDAWPTELSGVKEAFDATTTFYDWAAGVESNNDITPVLQENTQKLASGKLDAAGFIKAMKEAAGQ</sequence>
<dbReference type="InterPro" id="IPR006059">
    <property type="entry name" value="SBP"/>
</dbReference>
<dbReference type="PROSITE" id="PS51257">
    <property type="entry name" value="PROKAR_LIPOPROTEIN"/>
    <property type="match status" value="1"/>
</dbReference>
<keyword evidence="1" id="KW-0732">Signal</keyword>
<dbReference type="SUPFAM" id="SSF53850">
    <property type="entry name" value="Periplasmic binding protein-like II"/>
    <property type="match status" value="1"/>
</dbReference>
<proteinExistence type="predicted"/>
<dbReference type="RefSeq" id="WP_118310074.1">
    <property type="nucleotide sequence ID" value="NZ_CP100126.1"/>
</dbReference>
<evidence type="ECO:0000256" key="1">
    <source>
        <dbReference type="SAM" id="SignalP"/>
    </source>
</evidence>
<dbReference type="Proteomes" id="UP000284112">
    <property type="component" value="Unassembled WGS sequence"/>
</dbReference>
<dbReference type="Pfam" id="PF01547">
    <property type="entry name" value="SBP_bac_1"/>
    <property type="match status" value="1"/>
</dbReference>
<comment type="caution">
    <text evidence="2">The sequence shown here is derived from an EMBL/GenBank/DDBJ whole genome shotgun (WGS) entry which is preliminary data.</text>
</comment>
<name>A0A414RZ93_9FIRM</name>
<accession>A0A414RZ93</accession>
<gene>
    <name evidence="2" type="ORF">DW641_12640</name>
</gene>
<feature type="signal peptide" evidence="1">
    <location>
        <begin position="1"/>
        <end position="21"/>
    </location>
</feature>
<evidence type="ECO:0000313" key="2">
    <source>
        <dbReference type="EMBL" id="RHG05234.1"/>
    </source>
</evidence>
<dbReference type="PANTHER" id="PTHR43649:SF12">
    <property type="entry name" value="DIACETYLCHITOBIOSE BINDING PROTEIN DASA"/>
    <property type="match status" value="1"/>
</dbReference>
<dbReference type="Gene3D" id="3.40.190.10">
    <property type="entry name" value="Periplasmic binding protein-like II"/>
    <property type="match status" value="2"/>
</dbReference>